<evidence type="ECO:0000256" key="3">
    <source>
        <dbReference type="ARBA" id="ARBA00022989"/>
    </source>
</evidence>
<feature type="domain" description="Rhodopsin" evidence="7">
    <location>
        <begin position="35"/>
        <end position="286"/>
    </location>
</feature>
<feature type="transmembrane region" description="Helical" evidence="6">
    <location>
        <begin position="260"/>
        <end position="285"/>
    </location>
</feature>
<dbReference type="PANTHER" id="PTHR33048">
    <property type="entry name" value="PTH11-LIKE INTEGRAL MEMBRANE PROTEIN (AFU_ORTHOLOGUE AFUA_5G11245)"/>
    <property type="match status" value="1"/>
</dbReference>
<name>A0ABR2VBV3_9PEZI</name>
<comment type="subcellular location">
    <subcellularLocation>
        <location evidence="1">Membrane</location>
        <topology evidence="1">Multi-pass membrane protein</topology>
    </subcellularLocation>
</comment>
<evidence type="ECO:0000256" key="6">
    <source>
        <dbReference type="SAM" id="Phobius"/>
    </source>
</evidence>
<dbReference type="Pfam" id="PF20684">
    <property type="entry name" value="Fung_rhodopsin"/>
    <property type="match status" value="1"/>
</dbReference>
<reference evidence="8 9" key="1">
    <citation type="journal article" date="2024" name="J. Plant Pathol.">
        <title>Sequence and assembly of the genome of Seiridium unicorne, isolate CBS 538.82, causal agent of cypress canker disease.</title>
        <authorList>
            <person name="Scali E."/>
            <person name="Rocca G.D."/>
            <person name="Danti R."/>
            <person name="Garbelotto M."/>
            <person name="Barberini S."/>
            <person name="Baroncelli R."/>
            <person name="Emiliani G."/>
        </authorList>
    </citation>
    <scope>NUCLEOTIDE SEQUENCE [LARGE SCALE GENOMIC DNA]</scope>
    <source>
        <strain evidence="8 9">BM-138-508</strain>
    </source>
</reference>
<keyword evidence="3 6" id="KW-1133">Transmembrane helix</keyword>
<evidence type="ECO:0000256" key="5">
    <source>
        <dbReference type="ARBA" id="ARBA00038359"/>
    </source>
</evidence>
<dbReference type="PANTHER" id="PTHR33048:SF155">
    <property type="entry name" value="INTEGRAL MEMBRANE PROTEIN"/>
    <property type="match status" value="1"/>
</dbReference>
<accession>A0ABR2VBV3</accession>
<dbReference type="Proteomes" id="UP001408356">
    <property type="component" value="Unassembled WGS sequence"/>
</dbReference>
<feature type="transmembrane region" description="Helical" evidence="6">
    <location>
        <begin position="224"/>
        <end position="248"/>
    </location>
</feature>
<sequence>MSDLWRDEEYGLIADKVCWGIFCLTSDLGVVIVLLRLYCRARTGRKFLGALGLDDLVTLVCLMIILSACILTTIASGWGLGKHFASLDEEHQVQAMKYNAVIDAVIIWSFSTPKFAIVFLLKRILNHGRKTTVLFWTLVLIGQVAILATSIWVFKQCDPIDYQWEQYRHDDAVTGTCAPVSILTGIGYFGSSYSAFLDVFFALYPVPFVMRLRMPLKSRISISLCLSLGAVACVISVYKLSIIGTAFALMGDDPTFPIPYLNTLGLSEACVLIVCGSLPALGPLFRSVKRKVSRTGSNGSRSYQTYVTNDSHLRSQNGWTRIDEQKRHDPDAVLVGAALNDDGIQLTPVDPARSRHASY</sequence>
<comment type="caution">
    <text evidence="8">The sequence shown here is derived from an EMBL/GenBank/DDBJ whole genome shotgun (WGS) entry which is preliminary data.</text>
</comment>
<feature type="transmembrane region" description="Helical" evidence="6">
    <location>
        <begin position="133"/>
        <end position="154"/>
    </location>
</feature>
<keyword evidence="9" id="KW-1185">Reference proteome</keyword>
<dbReference type="InterPro" id="IPR052337">
    <property type="entry name" value="SAT4-like"/>
</dbReference>
<protein>
    <recommendedName>
        <fullName evidence="7">Rhodopsin domain-containing protein</fullName>
    </recommendedName>
</protein>
<feature type="transmembrane region" description="Helical" evidence="6">
    <location>
        <begin position="193"/>
        <end position="212"/>
    </location>
</feature>
<evidence type="ECO:0000256" key="1">
    <source>
        <dbReference type="ARBA" id="ARBA00004141"/>
    </source>
</evidence>
<evidence type="ECO:0000256" key="2">
    <source>
        <dbReference type="ARBA" id="ARBA00022692"/>
    </source>
</evidence>
<evidence type="ECO:0000313" key="9">
    <source>
        <dbReference type="Proteomes" id="UP001408356"/>
    </source>
</evidence>
<feature type="transmembrane region" description="Helical" evidence="6">
    <location>
        <begin position="100"/>
        <end position="121"/>
    </location>
</feature>
<evidence type="ECO:0000259" key="7">
    <source>
        <dbReference type="Pfam" id="PF20684"/>
    </source>
</evidence>
<feature type="transmembrane region" description="Helical" evidence="6">
    <location>
        <begin position="12"/>
        <end position="35"/>
    </location>
</feature>
<dbReference type="EMBL" id="JARVKF010000041">
    <property type="protein sequence ID" value="KAK9424372.1"/>
    <property type="molecule type" value="Genomic_DNA"/>
</dbReference>
<feature type="transmembrane region" description="Helical" evidence="6">
    <location>
        <begin position="56"/>
        <end position="80"/>
    </location>
</feature>
<evidence type="ECO:0000256" key="4">
    <source>
        <dbReference type="ARBA" id="ARBA00023136"/>
    </source>
</evidence>
<dbReference type="InterPro" id="IPR049326">
    <property type="entry name" value="Rhodopsin_dom_fungi"/>
</dbReference>
<keyword evidence="4 6" id="KW-0472">Membrane</keyword>
<gene>
    <name evidence="8" type="ORF">SUNI508_13695</name>
</gene>
<evidence type="ECO:0000313" key="8">
    <source>
        <dbReference type="EMBL" id="KAK9424372.1"/>
    </source>
</evidence>
<organism evidence="8 9">
    <name type="scientific">Seiridium unicorne</name>
    <dbReference type="NCBI Taxonomy" id="138068"/>
    <lineage>
        <taxon>Eukaryota</taxon>
        <taxon>Fungi</taxon>
        <taxon>Dikarya</taxon>
        <taxon>Ascomycota</taxon>
        <taxon>Pezizomycotina</taxon>
        <taxon>Sordariomycetes</taxon>
        <taxon>Xylariomycetidae</taxon>
        <taxon>Amphisphaeriales</taxon>
        <taxon>Sporocadaceae</taxon>
        <taxon>Seiridium</taxon>
    </lineage>
</organism>
<keyword evidence="2 6" id="KW-0812">Transmembrane</keyword>
<comment type="similarity">
    <text evidence="5">Belongs to the SAT4 family.</text>
</comment>
<proteinExistence type="inferred from homology"/>